<dbReference type="Gene3D" id="2.40.50.220">
    <property type="entry name" value="EutN/Ccml"/>
    <property type="match status" value="1"/>
</dbReference>
<proteinExistence type="inferred from homology"/>
<dbReference type="InterPro" id="IPR036677">
    <property type="entry name" value="EutN_CcmL_sf"/>
</dbReference>
<evidence type="ECO:0000313" key="5">
    <source>
        <dbReference type="Proteomes" id="UP000646540"/>
    </source>
</evidence>
<comment type="caution">
    <text evidence="4">The sequence shown here is derived from an EMBL/GenBank/DDBJ whole genome shotgun (WGS) entry which is preliminary data.</text>
</comment>
<evidence type="ECO:0000256" key="2">
    <source>
        <dbReference type="ARBA" id="ARBA00024322"/>
    </source>
</evidence>
<evidence type="ECO:0000256" key="1">
    <source>
        <dbReference type="ARBA" id="ARBA00023608"/>
    </source>
</evidence>
<comment type="similarity">
    <text evidence="1">Belongs to the CcmL/EutN family.</text>
</comment>
<dbReference type="PANTHER" id="PTHR36539">
    <property type="entry name" value="ETHANOLAMINE UTILIZATION PROTEIN EUTN"/>
    <property type="match status" value="1"/>
</dbReference>
<dbReference type="RefSeq" id="WP_004204134.1">
    <property type="nucleotide sequence ID" value="NZ_AOGO01000014.1"/>
</dbReference>
<dbReference type="EMBL" id="JACNQW010000004">
    <property type="protein sequence ID" value="MBC5045394.1"/>
    <property type="molecule type" value="Genomic_DNA"/>
</dbReference>
<dbReference type="GO" id="GO:0031469">
    <property type="term" value="C:bacterial microcompartment"/>
    <property type="evidence" value="ECO:0007669"/>
    <property type="project" value="UniProtKB-SubCell"/>
</dbReference>
<keyword evidence="3" id="KW-1283">Bacterial microcompartment</keyword>
<gene>
    <name evidence="4" type="ORF">H8L09_08455</name>
</gene>
<accession>A0A5Q9LK27</accession>
<reference evidence="4" key="1">
    <citation type="submission" date="2020-08" db="EMBL/GenBank/DDBJ databases">
        <title>Genomic evolution and epidemiology of Klebsiella pneumoniae from a major hospital in Beijing, China, over a fifteen-year period: dissemination of known and novel high-risk clones.</title>
        <authorList>
            <person name="Palmieri M."/>
        </authorList>
    </citation>
    <scope>NUCLEOTIDE SEQUENCE</scope>
    <source>
        <strain evidence="4">K7050</strain>
    </source>
</reference>
<dbReference type="InterPro" id="IPR004992">
    <property type="entry name" value="EutN_CcmL"/>
</dbReference>
<organism evidence="4 5">
    <name type="scientific">Klebsiella quasipneumoniae</name>
    <dbReference type="NCBI Taxonomy" id="1463165"/>
    <lineage>
        <taxon>Bacteria</taxon>
        <taxon>Pseudomonadati</taxon>
        <taxon>Pseudomonadota</taxon>
        <taxon>Gammaproteobacteria</taxon>
        <taxon>Enterobacterales</taxon>
        <taxon>Enterobacteriaceae</taxon>
        <taxon>Klebsiella/Raoultella group</taxon>
        <taxon>Klebsiella</taxon>
        <taxon>Klebsiella pneumoniae complex</taxon>
    </lineage>
</organism>
<dbReference type="PANTHER" id="PTHR36539:SF1">
    <property type="entry name" value="BACTERIAL MICROCOMPARTMENT SHELL VERTEX PROTEIN EUTN"/>
    <property type="match status" value="1"/>
</dbReference>
<dbReference type="AlphaFoldDB" id="A0A1C3PUN8"/>
<evidence type="ECO:0000256" key="3">
    <source>
        <dbReference type="ARBA" id="ARBA00024446"/>
    </source>
</evidence>
<dbReference type="SUPFAM" id="SSF159133">
    <property type="entry name" value="EutN/CcmL-like"/>
    <property type="match status" value="1"/>
</dbReference>
<sequence>MILAKVTGHVVATQKCDELRGSNLLLITRLDDKQQPMKDQTWVAVDNVGAGMHDIVLAEEYFALNKERYKAMSVVAIVEKVFRDAEQE</sequence>
<name>A0A1C3PUN8_9ENTR</name>
<accession>A0A1C3PUN8</accession>
<protein>
    <submittedName>
        <fullName evidence="4">EutN/CcmL family microcompartment protein</fullName>
    </submittedName>
</protein>
<evidence type="ECO:0000313" key="4">
    <source>
        <dbReference type="EMBL" id="MBC5045394.1"/>
    </source>
</evidence>
<dbReference type="Proteomes" id="UP000646540">
    <property type="component" value="Unassembled WGS sequence"/>
</dbReference>
<comment type="subcellular location">
    <subcellularLocation>
        <location evidence="2">Bacterial microcompartment</location>
    </subcellularLocation>
</comment>
<dbReference type="KEGG" id="kqu:AVR78_07585"/>
<dbReference type="Pfam" id="PF03319">
    <property type="entry name" value="EutN_CcmL"/>
    <property type="match status" value="1"/>
</dbReference>
<dbReference type="PROSITE" id="PS51932">
    <property type="entry name" value="BMV"/>
    <property type="match status" value="1"/>
</dbReference>